<gene>
    <name evidence="2" type="ORF">K8V11_08040</name>
</gene>
<evidence type="ECO:0000256" key="1">
    <source>
        <dbReference type="SAM" id="MobiDB-lite"/>
    </source>
</evidence>
<reference evidence="2" key="1">
    <citation type="journal article" date="2021" name="PeerJ">
        <title>Extensive microbial diversity within the chicken gut microbiome revealed by metagenomics and culture.</title>
        <authorList>
            <person name="Gilroy R."/>
            <person name="Ravi A."/>
            <person name="Getino M."/>
            <person name="Pursley I."/>
            <person name="Horton D.L."/>
            <person name="Alikhan N.F."/>
            <person name="Baker D."/>
            <person name="Gharbi K."/>
            <person name="Hall N."/>
            <person name="Watson M."/>
            <person name="Adriaenssens E.M."/>
            <person name="Foster-Nyarko E."/>
            <person name="Jarju S."/>
            <person name="Secka A."/>
            <person name="Antonio M."/>
            <person name="Oren A."/>
            <person name="Chaudhuri R.R."/>
            <person name="La Ragione R."/>
            <person name="Hildebrand F."/>
            <person name="Pallen M.J."/>
        </authorList>
    </citation>
    <scope>NUCLEOTIDE SEQUENCE</scope>
    <source>
        <strain evidence="2">ChiGjej1B1-18357</strain>
    </source>
</reference>
<dbReference type="AlphaFoldDB" id="A0A921F4X3"/>
<proteinExistence type="predicted"/>
<sequence length="314" mass="33533">MFGRRKNSNAATPDNDDAATVADTEQAEQPAKREGFDFDPQDGPFDKSVVPDVEAFYKDLGYGYLNLGTIVLGIPPNAQLNAALSQDGTPEFHVVSEAARVIPRAFSAPRSGGQWRTFMSSIREQLDNQGATTFHEDGPWGRELVAEQSNAMLRLIGVEGPRWMLEVRVVSTKDKAEEAMEQAHEIVGRFIVNRGTDPMPAGELLPMDIPEEITASLNQARQQLAQQQAATARTAQAGAQAQGQGAAAARPNAGAAAPAGGQPAAPAPNAAQNAAQNQAPAPHQVGGGSAEPPQMKRRKRTSAMNRLHELDDEK</sequence>
<feature type="region of interest" description="Disordered" evidence="1">
    <location>
        <begin position="1"/>
        <end position="44"/>
    </location>
</feature>
<accession>A0A921F4X3</accession>
<dbReference type="Pfam" id="PF12502">
    <property type="entry name" value="DUF3710"/>
    <property type="match status" value="1"/>
</dbReference>
<dbReference type="InterPro" id="IPR022183">
    <property type="entry name" value="DUF3710"/>
</dbReference>
<protein>
    <submittedName>
        <fullName evidence="2">DUF3710 domain-containing protein</fullName>
    </submittedName>
</protein>
<feature type="region of interest" description="Disordered" evidence="1">
    <location>
        <begin position="224"/>
        <end position="314"/>
    </location>
</feature>
<organism evidence="2 3">
    <name type="scientific">Dietzia timorensis</name>
    <dbReference type="NCBI Taxonomy" id="499555"/>
    <lineage>
        <taxon>Bacteria</taxon>
        <taxon>Bacillati</taxon>
        <taxon>Actinomycetota</taxon>
        <taxon>Actinomycetes</taxon>
        <taxon>Mycobacteriales</taxon>
        <taxon>Dietziaceae</taxon>
        <taxon>Dietzia</taxon>
    </lineage>
</organism>
<feature type="compositionally biased region" description="Low complexity" evidence="1">
    <location>
        <begin position="8"/>
        <end position="24"/>
    </location>
</feature>
<evidence type="ECO:0000313" key="2">
    <source>
        <dbReference type="EMBL" id="HJE90943.1"/>
    </source>
</evidence>
<dbReference type="Proteomes" id="UP000776650">
    <property type="component" value="Unassembled WGS sequence"/>
</dbReference>
<reference evidence="2" key="2">
    <citation type="submission" date="2021-09" db="EMBL/GenBank/DDBJ databases">
        <authorList>
            <person name="Gilroy R."/>
        </authorList>
    </citation>
    <scope>NUCLEOTIDE SEQUENCE</scope>
    <source>
        <strain evidence="2">ChiGjej1B1-18357</strain>
    </source>
</reference>
<dbReference type="RefSeq" id="WP_303912484.1">
    <property type="nucleotide sequence ID" value="NZ_DYXM01000146.1"/>
</dbReference>
<dbReference type="EMBL" id="DYXM01000146">
    <property type="protein sequence ID" value="HJE90943.1"/>
    <property type="molecule type" value="Genomic_DNA"/>
</dbReference>
<comment type="caution">
    <text evidence="2">The sequence shown here is derived from an EMBL/GenBank/DDBJ whole genome shotgun (WGS) entry which is preliminary data.</text>
</comment>
<evidence type="ECO:0000313" key="3">
    <source>
        <dbReference type="Proteomes" id="UP000776650"/>
    </source>
</evidence>
<feature type="compositionally biased region" description="Low complexity" evidence="1">
    <location>
        <begin position="224"/>
        <end position="282"/>
    </location>
</feature>
<name>A0A921F4X3_9ACTN</name>